<reference evidence="11 12" key="1">
    <citation type="submission" date="2018-03" db="EMBL/GenBank/DDBJ databases">
        <title>Genomic Encyclopedia of Type Strains, Phase III (KMG-III): the genomes of soil and plant-associated and newly described type strains.</title>
        <authorList>
            <person name="Whitman W."/>
        </authorList>
    </citation>
    <scope>NUCLEOTIDE SEQUENCE [LARGE SCALE GENOMIC DNA]</scope>
    <source>
        <strain evidence="11 12">CGMCC 4.7125</strain>
    </source>
</reference>
<evidence type="ECO:0000256" key="1">
    <source>
        <dbReference type="ARBA" id="ARBA00022450"/>
    </source>
</evidence>
<accession>A0A2T0M3U4</accession>
<protein>
    <submittedName>
        <fullName evidence="11">Acyl transferase domain-containing protein</fullName>
    </submittedName>
</protein>
<dbReference type="PROSITE" id="PS52019">
    <property type="entry name" value="PKS_MFAS_DH"/>
    <property type="match status" value="1"/>
</dbReference>
<dbReference type="InterPro" id="IPR001227">
    <property type="entry name" value="Ac_transferase_dom_sf"/>
</dbReference>
<dbReference type="SMART" id="SM00822">
    <property type="entry name" value="PKS_KR"/>
    <property type="match status" value="1"/>
</dbReference>
<dbReference type="PROSITE" id="PS52004">
    <property type="entry name" value="KS3_2"/>
    <property type="match status" value="2"/>
</dbReference>
<dbReference type="SMART" id="SM00827">
    <property type="entry name" value="PKS_AT"/>
    <property type="match status" value="2"/>
</dbReference>
<dbReference type="InterPro" id="IPR020807">
    <property type="entry name" value="PKS_DH"/>
</dbReference>
<dbReference type="GO" id="GO:0004315">
    <property type="term" value="F:3-oxoacyl-[acyl-carrier-protein] synthase activity"/>
    <property type="evidence" value="ECO:0007669"/>
    <property type="project" value="InterPro"/>
</dbReference>
<dbReference type="InterPro" id="IPR055123">
    <property type="entry name" value="SpnB-like_Rossmann"/>
</dbReference>
<keyword evidence="3 11" id="KW-0808">Transferase</keyword>
<dbReference type="SUPFAM" id="SSF50129">
    <property type="entry name" value="GroES-like"/>
    <property type="match status" value="1"/>
</dbReference>
<dbReference type="Gene3D" id="3.10.129.110">
    <property type="entry name" value="Polyketide synthase dehydratase"/>
    <property type="match status" value="1"/>
</dbReference>
<organism evidence="11 12">
    <name type="scientific">Prauserella shujinwangii</name>
    <dbReference type="NCBI Taxonomy" id="1453103"/>
    <lineage>
        <taxon>Bacteria</taxon>
        <taxon>Bacillati</taxon>
        <taxon>Actinomycetota</taxon>
        <taxon>Actinomycetes</taxon>
        <taxon>Pseudonocardiales</taxon>
        <taxon>Pseudonocardiaceae</taxon>
        <taxon>Prauserella</taxon>
    </lineage>
</organism>
<dbReference type="SMART" id="SM00823">
    <property type="entry name" value="PKS_PP"/>
    <property type="match status" value="2"/>
</dbReference>
<dbReference type="InterPro" id="IPR013968">
    <property type="entry name" value="PKS_KR"/>
</dbReference>
<dbReference type="Pfam" id="PF00698">
    <property type="entry name" value="Acyl_transf_1"/>
    <property type="match status" value="2"/>
</dbReference>
<keyword evidence="2" id="KW-0597">Phosphoprotein</keyword>
<dbReference type="PROSITE" id="PS50075">
    <property type="entry name" value="CARRIER"/>
    <property type="match status" value="2"/>
</dbReference>
<dbReference type="InterPro" id="IPR020841">
    <property type="entry name" value="PKS_Beta-ketoAc_synthase_dom"/>
</dbReference>
<dbReference type="InterPro" id="IPR018201">
    <property type="entry name" value="Ketoacyl_synth_AS"/>
</dbReference>
<evidence type="ECO:0000259" key="9">
    <source>
        <dbReference type="PROSITE" id="PS52004"/>
    </source>
</evidence>
<dbReference type="InterPro" id="IPR006162">
    <property type="entry name" value="Ppantetheine_attach_site"/>
</dbReference>
<name>A0A2T0M3U4_9PSEU</name>
<dbReference type="InterPro" id="IPR013154">
    <property type="entry name" value="ADH-like_N"/>
</dbReference>
<dbReference type="SMART" id="SM00829">
    <property type="entry name" value="PKS_ER"/>
    <property type="match status" value="1"/>
</dbReference>
<dbReference type="InterPro" id="IPR020806">
    <property type="entry name" value="PKS_PP-bd"/>
</dbReference>
<dbReference type="InterPro" id="IPR009081">
    <property type="entry name" value="PP-bd_ACP"/>
</dbReference>
<feature type="domain" description="Carrier" evidence="8">
    <location>
        <begin position="909"/>
        <end position="984"/>
    </location>
</feature>
<dbReference type="InterPro" id="IPR016035">
    <property type="entry name" value="Acyl_Trfase/lysoPLipase"/>
</dbReference>
<sequence>MVTPHAVPPGSVAVIGVACRLPAAPDPVRFWELLRSGREAVDAAPADRFGGDRPRGGFLDDVAGFDAGFFGVSPREAALMDPQQRLTLELCWEALEHARLSPDTLRGSRTGIFLGAMSDEYAALLHRHGRAAITPHTMTGLQRSLQANRISHLLGLRGPSLTVDSGQSSSLVATHLAVESLRRGESVIALVGGVNLLLDPDAMWSTREFGALSPDGHCYAFDSRANGFVRGEGGAVLVLKPAAAAIADGDRVLCLLLGSAVNNDGPAEGLTVPSRTAQEEVLREAYAAANVDPDDVQYVEAHGTGTEVGDPVEAAALGAVFGQGRTGHPLALGSVKTNVGHLEGGAGAVGLLKTVLAIAHRELPPSLNFATAHPRIPLPDLGLRVPTEHGPWPASNAPLVAGVSSFGMGGTNCHVVLSEAPAVPAPRDRGRAGRRVVPWVLSARAEPALRAAATRLSRHVGTADPAEPHPEDVGFSLATTRAAFEHRACAVGRDASDLRDGLAALADGERSEQVVCGSPKGGLALLFPGQGFQHPGMARTLHRTFPAFARAFDEVCAALDPLLPRPLRTVLWAADGTAELDQTQYTQPALFAVGVSLSELLASFGVRADAVAGHSVGEIAAAHVAGALSLADAARLVCLRGRLMQNMPSGGAMVSVQATEEEVAGLLGDRVALAAVNGPGSVVVSGDHGPVTEIAEHFTARGRRTKVLRTSHAFHSPVVDSILDELRAAADGMAAAGPPRAVVASTLTGRPVTAEELRSPEHWARHARRPVRFGDGITTLLDEGARVFLEAGPGHGLTLLGQSGAPADAAFYPCLDGPDEELSFVRALGAAYAHGAEVDWRAFFGAARSTVDLPTYPFQRERHWFDRVLGDESRNGVPEDVPGTDRTEGTERTEVARRVAGAGSAERERLTLDLVREVAADVLGHDSATAVSARRPFRDLGFDSRLTVRLVNRLADATGLPLPTALPYDHPTPERLARRLQDALADTDTDAARHPVPGAGGPHDDPIAIVAMSCRYPGDVHSPEELWQLVESGGDAITAFPDDRGWESAARYDSRPGLPGHTYTRHGGFLSAVDEFDAAFFGIGPREATAMDPQQRILLESAWELFERAGIDPGRLRDGPVGVFVGATGQEYGPRMHEAGDEQGGFVLTGTTPSVLSGRLSYFFDLTGPALTVDTACSSSLVTLHLAARSLRAGECTLAIAGGVTVMSSPGMFVEFSRQRGLAPDGRCKPFAAAADGTAWAEGAGLLLLEPLSRARRNGHRVLALLRGSATNQDGASNGLSAPNGPAQEAVIRAALADAALAPADVSAVEAHGTGTALGDPVEAGALLATYGQGRAADRPVWLGSVKSNIGHAQAAAGVAGVIKMVQAFRHGTVPATLHVDEPTPRVDWSGGTLALATRPVPWPREDGPRRVGVSSFGISGTNAHVILEEPPPPTDDVPAESGHDGVRIAAQVVPWVVSGRTPSALRDQAARLHPAVAAADPAAVGYALATTRPEFSHRAVVLGADRERLLTGTASLARGEPSPSVVTGRVVEGGTVFVFPGQGSQWLGMATEMLESSPVFAEKVRACAEAFREFVDWSLPDVLRGSPDAPSLDQVDVVQPALFAIMVALAAVWRAHGVHPDAVVGHSQGEIAAAHVAGALSLRDAARVVVLRARLLAELAGTGGMASVPLGGDEVRELMARAGGELHVAAVNGPVSTVVAGPVHALDQLTADCAARGIKVNPIDVDYASHGPAVEVLRRPLTEALEGLRPRRPDIPFYSTRTGEAIERELDTEYWYGNLRETVRFHDAVRALLAGGHRRFVEVSPHPVLSAGVQDTADDAGVEVVTTGTLRRDRGGPEQLLTALAATYTAGAPVDWRTVLPSAEPVDLPTYAFQRRRFRAPDRPAPARATEHPLLDTSVRLAGSDRLVCEGALSTQRQPWLADHAVTGQVLLPGTALLDLAAHAARMLGLGIVDDLVLEAPLPVPAEAATRVQVEAGPPDENGRRSLTIHSRPSGSDTWTRHAGGTLGAADTPIPATPPAQLSAHAEPLPVDGIYERLADRGYEYGPSFRLLRTLWRDGRDLVADVSTADQVPGFGPRPAMLDAALHALLGTGDVGGDGRLWLPFAWHGVTLRATDATTLRVRFTGKGEGEVAVTVTDGGTTPVATIGRLSFRASAPAPTDSMFTVELVPLHGTRPDPAPRTVMLGDDRWQGDTYPSVERFLDAVAVGEPVPDLALAPCPDGSGMDCAEAAHLVAEHVLTLIQRWLAEPRLERTPLAILTRPVLAHGAVPGLVRTAQAEHPDRFVLVETEHDPAEEGVSDLVEAAVSAQEPEVVVRAGALHARRLASAPSALRPPGDAPSWHLDTTSRGSLDGLSLVPQDHRPLGEHEVRIAVRAAGVNFRDVVIALDLLEHEELMGSEGAGVVAEVGPGVTDLAVGDRVLGVFERAFGPDVVTDRRTVAPVPEGWTFAQAAGVPVAFLTAYQCLVKLARLRPGEAVLIHAATGGVGMAAVQLARHLGAEVFATASPAKWPVLHRLGLDDAHIASSRSLEFAERFDGRIDVVLNSLTGRFVDASLGMLRSGGRFVEIGKTDIRSPQAVASAHPGVRYRTYNLLDVPPDRLGSLLTELLDLFGSGALTPLPVTALDVRRGAEALARLRDATHVGKLVLTIPHPFDPGGTVLITGGTGTLGAALARHLVRCHGATRLLLAGRRGPEAPGMAALRAELAELGADVDAVACDVADRDALARLISGMPANHRLTAVLHLAGTLEDATVTSLSRDALQRVLRPKVDAAWHLHELTRGMDLSAFVLFSSAVGVLGLPGQANYAAANTFLDALARRRRADGLPGLSLAWGVWAERSGMTGHLRAADLERLRQHGLDVLPTDEGLALFDTALEAAADTLVPLRLDAGTGEERPSVPALLRDVLPERRRGLPTAAHPETGPDESLAGRLPTMSHDERGRELLHLVRVHAATVLGYDGPEAVSPESAFKEIGFDSLTGVELRNRLKAAIGVAIPSTVVTDQTTAMSLSEHLAQAVGATSDSANVGGTTLTE</sequence>
<dbReference type="SUPFAM" id="SSF55048">
    <property type="entry name" value="Probable ACP-binding domain of malonyl-CoA ACP transacylase"/>
    <property type="match status" value="2"/>
</dbReference>
<dbReference type="OrthoDB" id="9778690at2"/>
<evidence type="ECO:0000256" key="7">
    <source>
        <dbReference type="SAM" id="MobiDB-lite"/>
    </source>
</evidence>
<dbReference type="Gene3D" id="3.90.180.10">
    <property type="entry name" value="Medium-chain alcohol dehydrogenases, catalytic domain"/>
    <property type="match status" value="1"/>
</dbReference>
<dbReference type="InterPro" id="IPR036291">
    <property type="entry name" value="NAD(P)-bd_dom_sf"/>
</dbReference>
<dbReference type="InterPro" id="IPR050091">
    <property type="entry name" value="PKS_NRPS_Biosynth_Enz"/>
</dbReference>
<dbReference type="Pfam" id="PF08240">
    <property type="entry name" value="ADH_N"/>
    <property type="match status" value="1"/>
</dbReference>
<dbReference type="FunFam" id="3.40.366.10:FF:000002">
    <property type="entry name" value="Probable polyketide synthase 2"/>
    <property type="match status" value="1"/>
</dbReference>
<dbReference type="SUPFAM" id="SSF47336">
    <property type="entry name" value="ACP-like"/>
    <property type="match status" value="2"/>
</dbReference>
<dbReference type="InterPro" id="IPR020843">
    <property type="entry name" value="ER"/>
</dbReference>
<dbReference type="GO" id="GO:0031177">
    <property type="term" value="F:phosphopantetheine binding"/>
    <property type="evidence" value="ECO:0007669"/>
    <property type="project" value="InterPro"/>
</dbReference>
<feature type="active site" description="Proton donor; for dehydratase activity" evidence="6">
    <location>
        <position position="2084"/>
    </location>
</feature>
<dbReference type="InterPro" id="IPR011032">
    <property type="entry name" value="GroES-like_sf"/>
</dbReference>
<feature type="domain" description="Ketosynthase family 3 (KS3)" evidence="9">
    <location>
        <begin position="9"/>
        <end position="419"/>
    </location>
</feature>
<dbReference type="Pfam" id="PF13602">
    <property type="entry name" value="ADH_zinc_N_2"/>
    <property type="match status" value="1"/>
</dbReference>
<dbReference type="InterPro" id="IPR014031">
    <property type="entry name" value="Ketoacyl_synth_C"/>
</dbReference>
<dbReference type="Pfam" id="PF02801">
    <property type="entry name" value="Ketoacyl-synt_C"/>
    <property type="match status" value="2"/>
</dbReference>
<dbReference type="Proteomes" id="UP000238362">
    <property type="component" value="Unassembled WGS sequence"/>
</dbReference>
<dbReference type="Gene3D" id="3.40.50.11460">
    <property type="match status" value="1"/>
</dbReference>
<dbReference type="SMART" id="SM00826">
    <property type="entry name" value="PKS_DH"/>
    <property type="match status" value="1"/>
</dbReference>
<dbReference type="PANTHER" id="PTHR43775:SF51">
    <property type="entry name" value="INACTIVE PHENOLPHTHIOCEROL SYNTHESIS POLYKETIDE SYNTHASE TYPE I PKS1-RELATED"/>
    <property type="match status" value="1"/>
</dbReference>
<feature type="compositionally biased region" description="Polar residues" evidence="7">
    <location>
        <begin position="1989"/>
        <end position="1999"/>
    </location>
</feature>
<dbReference type="PANTHER" id="PTHR43775">
    <property type="entry name" value="FATTY ACID SYNTHASE"/>
    <property type="match status" value="1"/>
</dbReference>
<comment type="caution">
    <text evidence="11">The sequence shown here is derived from an EMBL/GenBank/DDBJ whole genome shotgun (WGS) entry which is preliminary data.</text>
</comment>
<feature type="domain" description="Ketosynthase family 3 (KS3)" evidence="9">
    <location>
        <begin position="1004"/>
        <end position="1430"/>
    </location>
</feature>
<dbReference type="InterPro" id="IPR049551">
    <property type="entry name" value="PKS_DH_C"/>
</dbReference>
<dbReference type="Pfam" id="PF08659">
    <property type="entry name" value="KR"/>
    <property type="match status" value="1"/>
</dbReference>
<evidence type="ECO:0000256" key="4">
    <source>
        <dbReference type="ARBA" id="ARBA00023268"/>
    </source>
</evidence>
<dbReference type="Gene3D" id="3.40.50.720">
    <property type="entry name" value="NAD(P)-binding Rossmann-like Domain"/>
    <property type="match status" value="1"/>
</dbReference>
<dbReference type="Pfam" id="PF22953">
    <property type="entry name" value="SpnB_Rossmann"/>
    <property type="match status" value="1"/>
</dbReference>
<dbReference type="Pfam" id="PF16197">
    <property type="entry name" value="KAsynt_C_assoc"/>
    <property type="match status" value="2"/>
</dbReference>
<dbReference type="GO" id="GO:0006633">
    <property type="term" value="P:fatty acid biosynthetic process"/>
    <property type="evidence" value="ECO:0007669"/>
    <property type="project" value="InterPro"/>
</dbReference>
<dbReference type="InterPro" id="IPR036736">
    <property type="entry name" value="ACP-like_sf"/>
</dbReference>
<dbReference type="PROSITE" id="PS00606">
    <property type="entry name" value="KS3_1"/>
    <property type="match status" value="1"/>
</dbReference>
<dbReference type="Pfam" id="PF21089">
    <property type="entry name" value="PKS_DH_N"/>
    <property type="match status" value="1"/>
</dbReference>
<dbReference type="FunFam" id="3.40.47.10:FF:000019">
    <property type="entry name" value="Polyketide synthase type I"/>
    <property type="match status" value="1"/>
</dbReference>
<dbReference type="Gene3D" id="1.10.1200.10">
    <property type="entry name" value="ACP-like"/>
    <property type="match status" value="2"/>
</dbReference>
<dbReference type="InterPro" id="IPR042104">
    <property type="entry name" value="PKS_dehydratase_sf"/>
</dbReference>
<evidence type="ECO:0000313" key="12">
    <source>
        <dbReference type="Proteomes" id="UP000238362"/>
    </source>
</evidence>
<dbReference type="InterPro" id="IPR014030">
    <property type="entry name" value="Ketoacyl_synth_N"/>
</dbReference>
<feature type="active site" description="Proton acceptor; for dehydratase activity" evidence="6">
    <location>
        <position position="1925"/>
    </location>
</feature>
<dbReference type="Gene3D" id="3.30.70.3290">
    <property type="match status" value="2"/>
</dbReference>
<evidence type="ECO:0000313" key="11">
    <source>
        <dbReference type="EMBL" id="PRX51425.1"/>
    </source>
</evidence>
<feature type="domain" description="Carrier" evidence="8">
    <location>
        <begin position="2940"/>
        <end position="3015"/>
    </location>
</feature>
<evidence type="ECO:0000259" key="10">
    <source>
        <dbReference type="PROSITE" id="PS52019"/>
    </source>
</evidence>
<evidence type="ECO:0000256" key="6">
    <source>
        <dbReference type="PROSITE-ProRule" id="PRU01363"/>
    </source>
</evidence>
<evidence type="ECO:0000256" key="5">
    <source>
        <dbReference type="ARBA" id="ARBA00023315"/>
    </source>
</evidence>
<dbReference type="CDD" id="cd05195">
    <property type="entry name" value="enoyl_red"/>
    <property type="match status" value="1"/>
</dbReference>
<dbReference type="InterPro" id="IPR032821">
    <property type="entry name" value="PKS_assoc"/>
</dbReference>
<feature type="region of interest" description="Disordered" evidence="7">
    <location>
        <begin position="1977"/>
        <end position="2000"/>
    </location>
</feature>
<feature type="domain" description="PKS/mFAS DH" evidence="10">
    <location>
        <begin position="1893"/>
        <end position="2162"/>
    </location>
</feature>
<evidence type="ECO:0000259" key="8">
    <source>
        <dbReference type="PROSITE" id="PS50075"/>
    </source>
</evidence>
<dbReference type="Pfam" id="PF00550">
    <property type="entry name" value="PP-binding"/>
    <property type="match status" value="2"/>
</dbReference>
<dbReference type="InterPro" id="IPR049552">
    <property type="entry name" value="PKS_DH_N"/>
</dbReference>
<dbReference type="SUPFAM" id="SSF51735">
    <property type="entry name" value="NAD(P)-binding Rossmann-fold domains"/>
    <property type="match status" value="3"/>
</dbReference>
<keyword evidence="5" id="KW-0012">Acyltransferase</keyword>
<dbReference type="Pfam" id="PF14765">
    <property type="entry name" value="PS-DH"/>
    <property type="match status" value="1"/>
</dbReference>
<keyword evidence="12" id="KW-1185">Reference proteome</keyword>
<dbReference type="InterPro" id="IPR049900">
    <property type="entry name" value="PKS_mFAS_DH"/>
</dbReference>
<dbReference type="InterPro" id="IPR016036">
    <property type="entry name" value="Malonyl_transacylase_ACP-bd"/>
</dbReference>
<dbReference type="CDD" id="cd00833">
    <property type="entry name" value="PKS"/>
    <property type="match status" value="2"/>
</dbReference>
<dbReference type="GO" id="GO:0016491">
    <property type="term" value="F:oxidoreductase activity"/>
    <property type="evidence" value="ECO:0007669"/>
    <property type="project" value="InterPro"/>
</dbReference>
<feature type="region of interest" description="N-terminal hotdog fold" evidence="6">
    <location>
        <begin position="1893"/>
        <end position="2015"/>
    </location>
</feature>
<dbReference type="SMART" id="SM00825">
    <property type="entry name" value="PKS_KS"/>
    <property type="match status" value="2"/>
</dbReference>
<dbReference type="EMBL" id="PVNH01000001">
    <property type="protein sequence ID" value="PRX51425.1"/>
    <property type="molecule type" value="Genomic_DNA"/>
</dbReference>
<dbReference type="SUPFAM" id="SSF53901">
    <property type="entry name" value="Thiolase-like"/>
    <property type="match status" value="2"/>
</dbReference>
<feature type="region of interest" description="C-terminal hotdog fold" evidence="6">
    <location>
        <begin position="2027"/>
        <end position="2162"/>
    </location>
</feature>
<dbReference type="Gene3D" id="3.40.366.10">
    <property type="entry name" value="Malonyl-Coenzyme A Acyl Carrier Protein, domain 2"/>
    <property type="match status" value="2"/>
</dbReference>
<dbReference type="CDD" id="cd08956">
    <property type="entry name" value="KR_3_FAS_SDR_x"/>
    <property type="match status" value="1"/>
</dbReference>
<keyword evidence="4" id="KW-0511">Multifunctional enzyme</keyword>
<dbReference type="InterPro" id="IPR057326">
    <property type="entry name" value="KR_dom"/>
</dbReference>
<keyword evidence="1" id="KW-0596">Phosphopantetheine</keyword>
<dbReference type="SMART" id="SM01294">
    <property type="entry name" value="PKS_PP_betabranch"/>
    <property type="match status" value="1"/>
</dbReference>
<dbReference type="GO" id="GO:0004312">
    <property type="term" value="F:fatty acid synthase activity"/>
    <property type="evidence" value="ECO:0007669"/>
    <property type="project" value="TreeGrafter"/>
</dbReference>
<proteinExistence type="predicted"/>
<gene>
    <name evidence="11" type="ORF">B0I33_101579</name>
</gene>
<dbReference type="PROSITE" id="PS00012">
    <property type="entry name" value="PHOSPHOPANTETHEINE"/>
    <property type="match status" value="1"/>
</dbReference>
<dbReference type="InterPro" id="IPR016039">
    <property type="entry name" value="Thiolase-like"/>
</dbReference>
<dbReference type="InterPro" id="IPR014043">
    <property type="entry name" value="Acyl_transferase_dom"/>
</dbReference>
<evidence type="ECO:0000256" key="3">
    <source>
        <dbReference type="ARBA" id="ARBA00022679"/>
    </source>
</evidence>
<evidence type="ECO:0000256" key="2">
    <source>
        <dbReference type="ARBA" id="ARBA00022553"/>
    </source>
</evidence>
<dbReference type="SUPFAM" id="SSF52151">
    <property type="entry name" value="FabD/lysophospholipase-like"/>
    <property type="match status" value="2"/>
</dbReference>
<dbReference type="Gene3D" id="3.40.47.10">
    <property type="match status" value="2"/>
</dbReference>
<dbReference type="Pfam" id="PF00109">
    <property type="entry name" value="ketoacyl-synt"/>
    <property type="match status" value="2"/>
</dbReference>